<dbReference type="InterPro" id="IPR009061">
    <property type="entry name" value="DNA-bd_dom_put_sf"/>
</dbReference>
<dbReference type="PANTHER" id="PTHR30204">
    <property type="entry name" value="REDOX-CYCLING DRUG-SENSING TRANSCRIPTIONAL ACTIVATOR SOXR"/>
    <property type="match status" value="1"/>
</dbReference>
<dbReference type="AlphaFoldDB" id="A0A3B0VDT1"/>
<dbReference type="PANTHER" id="PTHR30204:SF94">
    <property type="entry name" value="HEAVY METAL-DEPENDENT TRANSCRIPTIONAL REGULATOR HI_0293-RELATED"/>
    <property type="match status" value="1"/>
</dbReference>
<dbReference type="Pfam" id="PF13411">
    <property type="entry name" value="MerR_1"/>
    <property type="match status" value="1"/>
</dbReference>
<sequence>MQIKTFAQKTSLPPKTIRYYEEIGLLPQPKRLENGYRDYGDLDVNRARFVAGARSLNFSFDDIQEILDLRDRREAPCRVVLELLEEKASEIKQRIAELQRMEAELHELHRLGLTFPTDDVDGKNCVCHLVSEHTETR</sequence>
<evidence type="ECO:0000313" key="6">
    <source>
        <dbReference type="EMBL" id="VAW29994.1"/>
    </source>
</evidence>
<keyword evidence="2" id="KW-0238">DNA-binding</keyword>
<keyword evidence="4" id="KW-0175">Coiled coil</keyword>
<name>A0A3B0VDT1_9ZZZZ</name>
<accession>A0A3B0VDT1</accession>
<organism evidence="6">
    <name type="scientific">hydrothermal vent metagenome</name>
    <dbReference type="NCBI Taxonomy" id="652676"/>
    <lineage>
        <taxon>unclassified sequences</taxon>
        <taxon>metagenomes</taxon>
        <taxon>ecological metagenomes</taxon>
    </lineage>
</organism>
<reference evidence="6" key="1">
    <citation type="submission" date="2018-06" db="EMBL/GenBank/DDBJ databases">
        <authorList>
            <person name="Zhirakovskaya E."/>
        </authorList>
    </citation>
    <scope>NUCLEOTIDE SEQUENCE</scope>
</reference>
<keyword evidence="3" id="KW-0804">Transcription</keyword>
<feature type="domain" description="HTH merR-type" evidence="5">
    <location>
        <begin position="1"/>
        <end position="69"/>
    </location>
</feature>
<proteinExistence type="predicted"/>
<feature type="coiled-coil region" evidence="4">
    <location>
        <begin position="81"/>
        <end position="111"/>
    </location>
</feature>
<dbReference type="Gene3D" id="1.10.1660.10">
    <property type="match status" value="1"/>
</dbReference>
<dbReference type="InterPro" id="IPR000551">
    <property type="entry name" value="MerR-type_HTH_dom"/>
</dbReference>
<dbReference type="SUPFAM" id="SSF46955">
    <property type="entry name" value="Putative DNA-binding domain"/>
    <property type="match status" value="1"/>
</dbReference>
<dbReference type="GO" id="GO:0003677">
    <property type="term" value="F:DNA binding"/>
    <property type="evidence" value="ECO:0007669"/>
    <property type="project" value="UniProtKB-KW"/>
</dbReference>
<evidence type="ECO:0000256" key="3">
    <source>
        <dbReference type="ARBA" id="ARBA00023163"/>
    </source>
</evidence>
<dbReference type="EMBL" id="UOEU01000019">
    <property type="protein sequence ID" value="VAW29994.1"/>
    <property type="molecule type" value="Genomic_DNA"/>
</dbReference>
<dbReference type="PROSITE" id="PS50937">
    <property type="entry name" value="HTH_MERR_2"/>
    <property type="match status" value="1"/>
</dbReference>
<gene>
    <name evidence="6" type="ORF">MNBD_CHLOROFLEXI01-3912</name>
</gene>
<dbReference type="GO" id="GO:0003700">
    <property type="term" value="F:DNA-binding transcription factor activity"/>
    <property type="evidence" value="ECO:0007669"/>
    <property type="project" value="InterPro"/>
</dbReference>
<evidence type="ECO:0000256" key="1">
    <source>
        <dbReference type="ARBA" id="ARBA00023015"/>
    </source>
</evidence>
<dbReference type="CDD" id="cd04770">
    <property type="entry name" value="HTH_HMRTR"/>
    <property type="match status" value="1"/>
</dbReference>
<evidence type="ECO:0000256" key="2">
    <source>
        <dbReference type="ARBA" id="ARBA00023125"/>
    </source>
</evidence>
<evidence type="ECO:0000256" key="4">
    <source>
        <dbReference type="SAM" id="Coils"/>
    </source>
</evidence>
<dbReference type="InterPro" id="IPR047057">
    <property type="entry name" value="MerR_fam"/>
</dbReference>
<keyword evidence="1" id="KW-0805">Transcription regulation</keyword>
<dbReference type="SMART" id="SM00422">
    <property type="entry name" value="HTH_MERR"/>
    <property type="match status" value="1"/>
</dbReference>
<dbReference type="PRINTS" id="PR00040">
    <property type="entry name" value="HTHMERR"/>
</dbReference>
<protein>
    <submittedName>
        <fullName evidence="6">Transcriptional regulator, MerR family</fullName>
    </submittedName>
</protein>
<evidence type="ECO:0000259" key="5">
    <source>
        <dbReference type="PROSITE" id="PS50937"/>
    </source>
</evidence>